<dbReference type="InterPro" id="IPR011650">
    <property type="entry name" value="Peptidase_M20_dimer"/>
</dbReference>
<dbReference type="EMBL" id="AVPG01000014">
    <property type="protein sequence ID" value="KGX86351.1"/>
    <property type="molecule type" value="Genomic_DNA"/>
</dbReference>
<evidence type="ECO:0000313" key="3">
    <source>
        <dbReference type="EMBL" id="KGX86351.1"/>
    </source>
</evidence>
<dbReference type="Pfam" id="PF07687">
    <property type="entry name" value="M20_dimer"/>
    <property type="match status" value="1"/>
</dbReference>
<name>A0A0A5FZU3_9BACI</name>
<dbReference type="PANTHER" id="PTHR11014">
    <property type="entry name" value="PEPTIDASE M20 FAMILY MEMBER"/>
    <property type="match status" value="1"/>
</dbReference>
<accession>A0A0A5FZU3</accession>
<dbReference type="RefSeq" id="WP_036834597.1">
    <property type="nucleotide sequence ID" value="NZ_AVPG01000014.1"/>
</dbReference>
<evidence type="ECO:0000313" key="4">
    <source>
        <dbReference type="Proteomes" id="UP000030401"/>
    </source>
</evidence>
<feature type="binding site" evidence="1">
    <location>
        <position position="349"/>
    </location>
    <ligand>
        <name>Mn(2+)</name>
        <dbReference type="ChEBI" id="CHEBI:29035"/>
        <label>2</label>
    </ligand>
</feature>
<dbReference type="NCBIfam" id="TIGR01891">
    <property type="entry name" value="amidohydrolases"/>
    <property type="match status" value="1"/>
</dbReference>
<dbReference type="InterPro" id="IPR037484">
    <property type="entry name" value="AmhX-like"/>
</dbReference>
<dbReference type="Gene3D" id="3.40.630.10">
    <property type="entry name" value="Zn peptidases"/>
    <property type="match status" value="1"/>
</dbReference>
<dbReference type="GO" id="GO:0046872">
    <property type="term" value="F:metal ion binding"/>
    <property type="evidence" value="ECO:0007669"/>
    <property type="project" value="UniProtKB-KW"/>
</dbReference>
<feature type="binding site" evidence="1">
    <location>
        <position position="95"/>
    </location>
    <ligand>
        <name>Mn(2+)</name>
        <dbReference type="ChEBI" id="CHEBI:29035"/>
        <label>2</label>
    </ligand>
</feature>
<proteinExistence type="predicted"/>
<protein>
    <submittedName>
        <fullName evidence="3">Amidohydrolase</fullName>
    </submittedName>
</protein>
<dbReference type="Proteomes" id="UP000030401">
    <property type="component" value="Unassembled WGS sequence"/>
</dbReference>
<keyword evidence="3" id="KW-0378">Hydrolase</keyword>
<comment type="cofactor">
    <cofactor evidence="1">
        <name>Mn(2+)</name>
        <dbReference type="ChEBI" id="CHEBI:29035"/>
    </cofactor>
    <text evidence="1">The Mn(2+) ion enhances activity.</text>
</comment>
<feature type="binding site" evidence="1">
    <location>
        <position position="130"/>
    </location>
    <ligand>
        <name>Mn(2+)</name>
        <dbReference type="ChEBI" id="CHEBI:29035"/>
        <label>2</label>
    </ligand>
</feature>
<dbReference type="eggNOG" id="COG1473">
    <property type="taxonomic scope" value="Bacteria"/>
</dbReference>
<dbReference type="PANTHER" id="PTHR11014:SF122">
    <property type="entry name" value="AMIDOHYDROLASE AMHX"/>
    <property type="match status" value="1"/>
</dbReference>
<evidence type="ECO:0000256" key="1">
    <source>
        <dbReference type="PIRSR" id="PIRSR005962-1"/>
    </source>
</evidence>
<dbReference type="Gene3D" id="3.30.70.360">
    <property type="match status" value="1"/>
</dbReference>
<dbReference type="SUPFAM" id="SSF53187">
    <property type="entry name" value="Zn-dependent exopeptidases"/>
    <property type="match status" value="1"/>
</dbReference>
<dbReference type="PIRSF" id="PIRSF005962">
    <property type="entry name" value="Pept_M20D_amidohydro"/>
    <property type="match status" value="1"/>
</dbReference>
<dbReference type="CDD" id="cd08018">
    <property type="entry name" value="M20_Acy1_amhX-like"/>
    <property type="match status" value="1"/>
</dbReference>
<dbReference type="InterPro" id="IPR017439">
    <property type="entry name" value="Amidohydrolase"/>
</dbReference>
<dbReference type="GO" id="GO:0016787">
    <property type="term" value="F:hydrolase activity"/>
    <property type="evidence" value="ECO:0007669"/>
    <property type="project" value="UniProtKB-KW"/>
</dbReference>
<organism evidence="3 4">
    <name type="scientific">Pontibacillus litoralis JSM 072002</name>
    <dbReference type="NCBI Taxonomy" id="1385512"/>
    <lineage>
        <taxon>Bacteria</taxon>
        <taxon>Bacillati</taxon>
        <taxon>Bacillota</taxon>
        <taxon>Bacilli</taxon>
        <taxon>Bacillales</taxon>
        <taxon>Bacillaceae</taxon>
        <taxon>Pontibacillus</taxon>
    </lineage>
</organism>
<dbReference type="InterPro" id="IPR036264">
    <property type="entry name" value="Bact_exopeptidase_dim_dom"/>
</dbReference>
<dbReference type="InterPro" id="IPR002933">
    <property type="entry name" value="Peptidase_M20"/>
</dbReference>
<dbReference type="STRING" id="1385512.N784_05215"/>
<dbReference type="OrthoDB" id="9776731at2"/>
<feature type="binding site" evidence="1">
    <location>
        <position position="93"/>
    </location>
    <ligand>
        <name>Mn(2+)</name>
        <dbReference type="ChEBI" id="CHEBI:29035"/>
        <label>2</label>
    </ligand>
</feature>
<reference evidence="3 4" key="1">
    <citation type="submission" date="2013-08" db="EMBL/GenBank/DDBJ databases">
        <authorList>
            <person name="Huang J."/>
            <person name="Wang G."/>
        </authorList>
    </citation>
    <scope>NUCLEOTIDE SEQUENCE [LARGE SCALE GENOMIC DNA]</scope>
    <source>
        <strain evidence="3 4">JSM 072002</strain>
    </source>
</reference>
<evidence type="ECO:0000259" key="2">
    <source>
        <dbReference type="Pfam" id="PF07687"/>
    </source>
</evidence>
<dbReference type="AlphaFoldDB" id="A0A0A5FZU3"/>
<keyword evidence="1" id="KW-0464">Manganese</keyword>
<feature type="domain" description="Peptidase M20 dimerisation" evidence="2">
    <location>
        <begin position="178"/>
        <end position="270"/>
    </location>
</feature>
<gene>
    <name evidence="3" type="ORF">N784_05215</name>
</gene>
<dbReference type="Pfam" id="PF01546">
    <property type="entry name" value="Peptidase_M20"/>
    <property type="match status" value="1"/>
</dbReference>
<keyword evidence="4" id="KW-1185">Reference proteome</keyword>
<sequence>MKLFTDSIYPNVLNTFEYLHANGEISWEEVQTTSYIQSILEQHGCETITFNDCTGVIGKYGSFDKNLPIVAIRADMDALWQEVNGTFQPNHSCGHDAHMSIVLGVLWSLEQLPNIKEQVAIKFIFQPAEETGTGALKMVEKGVVDDVDYLYGIHLRPFQETEDGRATPMIVHGATQSIEMDIQGHDAHGARPHLNKNAINIGMQIVNGINAIRLTPNTPHSVKVTRFQAGGKNTNIIPGRAHLALDLRAQTNELMAELIEEVKQVVEGVKHQTHTHIEFKPTHGIAAAVTNEEAVSIMKEAICETLGEEKVDPRLVSPGGDDFHFYTIKRPNIKATMLGLGCDLQPGLHHPQMEFNHKSMIHGVKILTNAIFQTYNLPLP</sequence>
<keyword evidence="1" id="KW-0479">Metal-binding</keyword>
<comment type="caution">
    <text evidence="3">The sequence shown here is derived from an EMBL/GenBank/DDBJ whole genome shotgun (WGS) entry which is preliminary data.</text>
</comment>
<dbReference type="SUPFAM" id="SSF55031">
    <property type="entry name" value="Bacterial exopeptidase dimerisation domain"/>
    <property type="match status" value="1"/>
</dbReference>
<feature type="binding site" evidence="1">
    <location>
        <position position="154"/>
    </location>
    <ligand>
        <name>Mn(2+)</name>
        <dbReference type="ChEBI" id="CHEBI:29035"/>
        <label>2</label>
    </ligand>
</feature>